<dbReference type="Proteomes" id="UP001295794">
    <property type="component" value="Unassembled WGS sequence"/>
</dbReference>
<evidence type="ECO:0000313" key="3">
    <source>
        <dbReference type="EMBL" id="CAK5271439.1"/>
    </source>
</evidence>
<name>A0AAD2H7N5_9AGAR</name>
<feature type="region of interest" description="Disordered" evidence="1">
    <location>
        <begin position="55"/>
        <end position="128"/>
    </location>
</feature>
<keyword evidence="2" id="KW-0732">Signal</keyword>
<gene>
    <name evidence="3" type="ORF">MYCIT1_LOCUS16486</name>
</gene>
<keyword evidence="4" id="KW-1185">Reference proteome</keyword>
<accession>A0AAD2H7N5</accession>
<reference evidence="3" key="1">
    <citation type="submission" date="2023-11" db="EMBL/GenBank/DDBJ databases">
        <authorList>
            <person name="De Vega J J."/>
            <person name="De Vega J J."/>
        </authorList>
    </citation>
    <scope>NUCLEOTIDE SEQUENCE</scope>
</reference>
<sequence>MFSKRTFLALCTLAASSVSVQAKQSFETETFCATATIAISTVVHTHTQTVVSTHTVTSTAVSSTSTSASSSSGSSSSSNNSGSSSSSSSNNSGSSSSNNNSGSSSSSSSSSGSSNNSGSNNSGSAVTTSDSVAASTSSAVLALSTAGSSTTTAVLATSTGGVTDATAAQTSLTLDPNVICPNFTDDGQNPPVTGQSASQTSTNNYINFCALTLPGTPLTNGAQVTTGSCNPVPIGSIPSTSNMPSSKFQFPKNFGTVDALVPFNLTMKIRGMQTGAFTNAASTYYAAPQQLNSAGQIIGHTHFVVESLSTIDQTTPNDARKFVFFKGINNAADSNGLLSTSVTAGLPVGSYRVCSINTAMNHQPAIVPIAQHGSLDDCSYVSG</sequence>
<feature type="chain" id="PRO_5041934922" description="Ribosomal protein s17" evidence="2">
    <location>
        <begin position="23"/>
        <end position="383"/>
    </location>
</feature>
<evidence type="ECO:0008006" key="5">
    <source>
        <dbReference type="Google" id="ProtNLM"/>
    </source>
</evidence>
<dbReference type="AlphaFoldDB" id="A0AAD2H7N5"/>
<organism evidence="3 4">
    <name type="scientific">Mycena citricolor</name>
    <dbReference type="NCBI Taxonomy" id="2018698"/>
    <lineage>
        <taxon>Eukaryota</taxon>
        <taxon>Fungi</taxon>
        <taxon>Dikarya</taxon>
        <taxon>Basidiomycota</taxon>
        <taxon>Agaricomycotina</taxon>
        <taxon>Agaricomycetes</taxon>
        <taxon>Agaricomycetidae</taxon>
        <taxon>Agaricales</taxon>
        <taxon>Marasmiineae</taxon>
        <taxon>Mycenaceae</taxon>
        <taxon>Mycena</taxon>
    </lineage>
</organism>
<evidence type="ECO:0000313" key="4">
    <source>
        <dbReference type="Proteomes" id="UP001295794"/>
    </source>
</evidence>
<proteinExistence type="predicted"/>
<comment type="caution">
    <text evidence="3">The sequence shown here is derived from an EMBL/GenBank/DDBJ whole genome shotgun (WGS) entry which is preliminary data.</text>
</comment>
<evidence type="ECO:0000256" key="2">
    <source>
        <dbReference type="SAM" id="SignalP"/>
    </source>
</evidence>
<dbReference type="EMBL" id="CAVNYO010000171">
    <property type="protein sequence ID" value="CAK5271439.1"/>
    <property type="molecule type" value="Genomic_DNA"/>
</dbReference>
<evidence type="ECO:0000256" key="1">
    <source>
        <dbReference type="SAM" id="MobiDB-lite"/>
    </source>
</evidence>
<dbReference type="PANTHER" id="PTHR34587">
    <property type="entry name" value="VWFA DOMAIN-CONTAINING PROTEIN"/>
    <property type="match status" value="1"/>
</dbReference>
<protein>
    <recommendedName>
        <fullName evidence="5">Ribosomal protein s17</fullName>
    </recommendedName>
</protein>
<feature type="signal peptide" evidence="2">
    <location>
        <begin position="1"/>
        <end position="22"/>
    </location>
</feature>
<dbReference type="PANTHER" id="PTHR34587:SF2">
    <property type="entry name" value="G-PROTEIN COUPLED RECEPTORS FAMILY 1 PROFILE DOMAIN-CONTAINING PROTEIN"/>
    <property type="match status" value="1"/>
</dbReference>
<dbReference type="InterPro" id="IPR053216">
    <property type="entry name" value="Appressorial_penetr-assoc"/>
</dbReference>